<dbReference type="AlphaFoldDB" id="A0A9P5X808"/>
<dbReference type="EMBL" id="MU151282">
    <property type="protein sequence ID" value="KAF9445770.1"/>
    <property type="molecule type" value="Genomic_DNA"/>
</dbReference>
<evidence type="ECO:0000256" key="1">
    <source>
        <dbReference type="SAM" id="MobiDB-lite"/>
    </source>
</evidence>
<protein>
    <submittedName>
        <fullName evidence="2">Uncharacterized protein</fullName>
    </submittedName>
</protein>
<dbReference type="OrthoDB" id="3218262at2759"/>
<organism evidence="2 3">
    <name type="scientific">Macrolepiota fuliginosa MF-IS2</name>
    <dbReference type="NCBI Taxonomy" id="1400762"/>
    <lineage>
        <taxon>Eukaryota</taxon>
        <taxon>Fungi</taxon>
        <taxon>Dikarya</taxon>
        <taxon>Basidiomycota</taxon>
        <taxon>Agaricomycotina</taxon>
        <taxon>Agaricomycetes</taxon>
        <taxon>Agaricomycetidae</taxon>
        <taxon>Agaricales</taxon>
        <taxon>Agaricineae</taxon>
        <taxon>Agaricaceae</taxon>
        <taxon>Macrolepiota</taxon>
    </lineage>
</organism>
<keyword evidence="3" id="KW-1185">Reference proteome</keyword>
<feature type="region of interest" description="Disordered" evidence="1">
    <location>
        <begin position="183"/>
        <end position="210"/>
    </location>
</feature>
<sequence length="296" mass="31529">MSRGHIGHSDDHCDSPSNPSKASDPEPAVATVSPNKYRPTSCTPVPEPAPQCSEAEAEARVITADRVEGSPSSVPEPLSKEPPPKAFHALLSEDPSPADPLPAKPTQAEVPLPTRPMSGAESQPEETDGAVEEVLPVPESRPQTPVLQKSPDSDPFRFPSPDPGSFSSKLGVTAYNLYGLDTFDNSSPAKSLSSLAGSDSELDDDDDEDEQTLDRITIPKDVHLLDVEFAPQFTSTQKRSNSLDVNSTSGITSDALWANEKLPSTSQLQAEVNSQVDGFDKFMAADLSLDVVTPDL</sequence>
<feature type="compositionally biased region" description="Polar residues" evidence="1">
    <location>
        <begin position="32"/>
        <end position="43"/>
    </location>
</feature>
<comment type="caution">
    <text evidence="2">The sequence shown here is derived from an EMBL/GenBank/DDBJ whole genome shotgun (WGS) entry which is preliminary data.</text>
</comment>
<proteinExistence type="predicted"/>
<name>A0A9P5X808_9AGAR</name>
<evidence type="ECO:0000313" key="2">
    <source>
        <dbReference type="EMBL" id="KAF9445770.1"/>
    </source>
</evidence>
<feature type="compositionally biased region" description="Low complexity" evidence="1">
    <location>
        <begin position="156"/>
        <end position="168"/>
    </location>
</feature>
<evidence type="ECO:0000313" key="3">
    <source>
        <dbReference type="Proteomes" id="UP000807342"/>
    </source>
</evidence>
<dbReference type="Proteomes" id="UP000807342">
    <property type="component" value="Unassembled WGS sequence"/>
</dbReference>
<feature type="region of interest" description="Disordered" evidence="1">
    <location>
        <begin position="1"/>
        <end position="170"/>
    </location>
</feature>
<gene>
    <name evidence="2" type="ORF">P691DRAFT_251938</name>
</gene>
<accession>A0A9P5X808</accession>
<reference evidence="2" key="1">
    <citation type="submission" date="2020-11" db="EMBL/GenBank/DDBJ databases">
        <authorList>
            <consortium name="DOE Joint Genome Institute"/>
            <person name="Ahrendt S."/>
            <person name="Riley R."/>
            <person name="Andreopoulos W."/>
            <person name="Labutti K."/>
            <person name="Pangilinan J."/>
            <person name="Ruiz-Duenas F.J."/>
            <person name="Barrasa J.M."/>
            <person name="Sanchez-Garcia M."/>
            <person name="Camarero S."/>
            <person name="Miyauchi S."/>
            <person name="Serrano A."/>
            <person name="Linde D."/>
            <person name="Babiker R."/>
            <person name="Drula E."/>
            <person name="Ayuso-Fernandez I."/>
            <person name="Pacheco R."/>
            <person name="Padilla G."/>
            <person name="Ferreira P."/>
            <person name="Barriuso J."/>
            <person name="Kellner H."/>
            <person name="Castanera R."/>
            <person name="Alfaro M."/>
            <person name="Ramirez L."/>
            <person name="Pisabarro A.G."/>
            <person name="Kuo A."/>
            <person name="Tritt A."/>
            <person name="Lipzen A."/>
            <person name="He G."/>
            <person name="Yan M."/>
            <person name="Ng V."/>
            <person name="Cullen D."/>
            <person name="Martin F."/>
            <person name="Rosso M.-N."/>
            <person name="Henrissat B."/>
            <person name="Hibbett D."/>
            <person name="Martinez A.T."/>
            <person name="Grigoriev I.V."/>
        </authorList>
    </citation>
    <scope>NUCLEOTIDE SEQUENCE</scope>
    <source>
        <strain evidence="2">MF-IS2</strain>
    </source>
</reference>
<feature type="compositionally biased region" description="Basic and acidic residues" evidence="1">
    <location>
        <begin position="57"/>
        <end position="68"/>
    </location>
</feature>
<feature type="compositionally biased region" description="Acidic residues" evidence="1">
    <location>
        <begin position="200"/>
        <end position="210"/>
    </location>
</feature>